<dbReference type="InterPro" id="IPR015797">
    <property type="entry name" value="NUDIX_hydrolase-like_dom_sf"/>
</dbReference>
<proteinExistence type="inferred from homology"/>
<evidence type="ECO:0000256" key="1">
    <source>
        <dbReference type="ARBA" id="ARBA00001946"/>
    </source>
</evidence>
<dbReference type="AlphaFoldDB" id="A0A1Q5PW51"/>
<dbReference type="EMBL" id="MQVS01000005">
    <property type="protein sequence ID" value="OKL51692.1"/>
    <property type="molecule type" value="Genomic_DNA"/>
</dbReference>
<comment type="caution">
    <text evidence="11">The sequence shown here is derived from an EMBL/GenBank/DDBJ whole genome shotgun (WGS) entry which is preliminary data.</text>
</comment>
<dbReference type="Proteomes" id="UP000185612">
    <property type="component" value="Unassembled WGS sequence"/>
</dbReference>
<dbReference type="GO" id="GO:0006742">
    <property type="term" value="P:NADP+ catabolic process"/>
    <property type="evidence" value="ECO:0007669"/>
    <property type="project" value="TreeGrafter"/>
</dbReference>
<dbReference type="Pfam" id="PF09297">
    <property type="entry name" value="Zn_ribbon_NUD"/>
    <property type="match status" value="1"/>
</dbReference>
<dbReference type="PROSITE" id="PS00893">
    <property type="entry name" value="NUDIX_BOX"/>
    <property type="match status" value="1"/>
</dbReference>
<gene>
    <name evidence="11" type="ORF">BSZ40_05935</name>
</gene>
<accession>A0A1Q5PW51</accession>
<dbReference type="InterPro" id="IPR015376">
    <property type="entry name" value="Znr_NADH_PPase"/>
</dbReference>
<dbReference type="InterPro" id="IPR000086">
    <property type="entry name" value="NUDIX_hydrolase_dom"/>
</dbReference>
<dbReference type="GO" id="GO:0019677">
    <property type="term" value="P:NAD+ catabolic process"/>
    <property type="evidence" value="ECO:0007669"/>
    <property type="project" value="TreeGrafter"/>
</dbReference>
<evidence type="ECO:0000313" key="12">
    <source>
        <dbReference type="Proteomes" id="UP000185612"/>
    </source>
</evidence>
<evidence type="ECO:0000256" key="3">
    <source>
        <dbReference type="ARBA" id="ARBA00009595"/>
    </source>
</evidence>
<organism evidence="11 12">
    <name type="scientific">Buchananella hordeovulneris</name>
    <dbReference type="NCBI Taxonomy" id="52770"/>
    <lineage>
        <taxon>Bacteria</taxon>
        <taxon>Bacillati</taxon>
        <taxon>Actinomycetota</taxon>
        <taxon>Actinomycetes</taxon>
        <taxon>Actinomycetales</taxon>
        <taxon>Actinomycetaceae</taxon>
        <taxon>Buchananella</taxon>
    </lineage>
</organism>
<comment type="catalytic activity">
    <reaction evidence="9">
        <text>a 5'-end NAD(+)-phospho-ribonucleoside in mRNA + H2O = a 5'-end phospho-adenosine-phospho-ribonucleoside in mRNA + beta-nicotinamide D-ribonucleotide + 2 H(+)</text>
        <dbReference type="Rhea" id="RHEA:60876"/>
        <dbReference type="Rhea" id="RHEA-COMP:15698"/>
        <dbReference type="Rhea" id="RHEA-COMP:15719"/>
        <dbReference type="ChEBI" id="CHEBI:14649"/>
        <dbReference type="ChEBI" id="CHEBI:15377"/>
        <dbReference type="ChEBI" id="CHEBI:15378"/>
        <dbReference type="ChEBI" id="CHEBI:144029"/>
        <dbReference type="ChEBI" id="CHEBI:144051"/>
    </reaction>
    <physiologicalReaction direction="left-to-right" evidence="9">
        <dbReference type="Rhea" id="RHEA:60877"/>
    </physiologicalReaction>
</comment>
<dbReference type="GO" id="GO:0046872">
    <property type="term" value="F:metal ion binding"/>
    <property type="evidence" value="ECO:0007669"/>
    <property type="project" value="UniProtKB-KW"/>
</dbReference>
<dbReference type="EC" id="3.6.1.22" evidence="4"/>
<evidence type="ECO:0000256" key="2">
    <source>
        <dbReference type="ARBA" id="ARBA00001947"/>
    </source>
</evidence>
<name>A0A1Q5PW51_9ACTO</name>
<evidence type="ECO:0000256" key="9">
    <source>
        <dbReference type="ARBA" id="ARBA00023679"/>
    </source>
</evidence>
<evidence type="ECO:0000256" key="5">
    <source>
        <dbReference type="ARBA" id="ARBA00022723"/>
    </source>
</evidence>
<dbReference type="Pfam" id="PF00293">
    <property type="entry name" value="NUDIX"/>
    <property type="match status" value="1"/>
</dbReference>
<dbReference type="GO" id="GO:0005829">
    <property type="term" value="C:cytosol"/>
    <property type="evidence" value="ECO:0007669"/>
    <property type="project" value="TreeGrafter"/>
</dbReference>
<evidence type="ECO:0000259" key="10">
    <source>
        <dbReference type="PROSITE" id="PS51462"/>
    </source>
</evidence>
<dbReference type="InterPro" id="IPR020084">
    <property type="entry name" value="NUDIX_hydrolase_CS"/>
</dbReference>
<comment type="cofactor">
    <cofactor evidence="2">
        <name>Zn(2+)</name>
        <dbReference type="ChEBI" id="CHEBI:29105"/>
    </cofactor>
</comment>
<reference evidence="12" key="1">
    <citation type="submission" date="2016-12" db="EMBL/GenBank/DDBJ databases">
        <authorList>
            <person name="Meng X."/>
        </authorList>
    </citation>
    <scope>NUCLEOTIDE SEQUENCE [LARGE SCALE GENOMIC DNA]</scope>
    <source>
        <strain evidence="12">DSM 20732</strain>
    </source>
</reference>
<evidence type="ECO:0000256" key="7">
    <source>
        <dbReference type="ARBA" id="ARBA00022842"/>
    </source>
</evidence>
<evidence type="ECO:0000313" key="11">
    <source>
        <dbReference type="EMBL" id="OKL51692.1"/>
    </source>
</evidence>
<sequence length="289" mass="30644">MNSLPQLARGALVRPPAHEWETDRAAAAADPAARVLWVGDDGTLAADDTGRVLWDEPGEQATYLGRGPGGPLFAQLAASAALPPGATDWVGLRRIAHALTADASAAAVTAVALAAFHTTHRFCGRCGGDCRADATGWQRTCNQCGQEIYPRIDPAIIVAITDAADRLLLAHNSRFAPARRSVVAGFVEAGESLETAVQREVREEVGLEVEAIAYAASQAWPFPRALMLAFTAQAATTRVQVDGQEIDAADFYSRAQVRAETAAGRLELPPAHSVGRWLVERWLAAPAGH</sequence>
<dbReference type="InterPro" id="IPR050241">
    <property type="entry name" value="NAD-cap_RNA_hydrolase_NudC"/>
</dbReference>
<keyword evidence="8" id="KW-0520">NAD</keyword>
<dbReference type="SUPFAM" id="SSF55811">
    <property type="entry name" value="Nudix"/>
    <property type="match status" value="1"/>
</dbReference>
<evidence type="ECO:0000256" key="4">
    <source>
        <dbReference type="ARBA" id="ARBA00012381"/>
    </source>
</evidence>
<dbReference type="Gene3D" id="3.90.79.10">
    <property type="entry name" value="Nucleoside Triphosphate Pyrophosphohydrolase"/>
    <property type="match status" value="1"/>
</dbReference>
<dbReference type="FunCoup" id="A0A1Q5PW51">
    <property type="interactions" value="59"/>
</dbReference>
<dbReference type="GO" id="GO:0035529">
    <property type="term" value="F:NADH pyrophosphatase activity"/>
    <property type="evidence" value="ECO:0007669"/>
    <property type="project" value="TreeGrafter"/>
</dbReference>
<dbReference type="NCBIfam" id="NF001299">
    <property type="entry name" value="PRK00241.1"/>
    <property type="match status" value="1"/>
</dbReference>
<feature type="domain" description="Nudix hydrolase" evidence="10">
    <location>
        <begin position="150"/>
        <end position="274"/>
    </location>
</feature>
<keyword evidence="7" id="KW-0460">Magnesium</keyword>
<dbReference type="PANTHER" id="PTHR42904:SF6">
    <property type="entry name" value="NAD-CAPPED RNA HYDROLASE NUDT12"/>
    <property type="match status" value="1"/>
</dbReference>
<keyword evidence="12" id="KW-1185">Reference proteome</keyword>
<dbReference type="InterPro" id="IPR049734">
    <property type="entry name" value="NudC-like_C"/>
</dbReference>
<comment type="similarity">
    <text evidence="3">Belongs to the Nudix hydrolase family. NudC subfamily.</text>
</comment>
<keyword evidence="5" id="KW-0479">Metal-binding</keyword>
<dbReference type="CDD" id="cd03429">
    <property type="entry name" value="NUDIX_NADH_pyrophosphatase_Nudt13"/>
    <property type="match status" value="1"/>
</dbReference>
<comment type="cofactor">
    <cofactor evidence="1">
        <name>Mg(2+)</name>
        <dbReference type="ChEBI" id="CHEBI:18420"/>
    </cofactor>
</comment>
<dbReference type="Gene3D" id="3.90.79.20">
    <property type="match status" value="1"/>
</dbReference>
<evidence type="ECO:0000256" key="8">
    <source>
        <dbReference type="ARBA" id="ARBA00023027"/>
    </source>
</evidence>
<evidence type="ECO:0000256" key="6">
    <source>
        <dbReference type="ARBA" id="ARBA00022801"/>
    </source>
</evidence>
<protein>
    <recommendedName>
        <fullName evidence="4">NAD(+) diphosphatase</fullName>
        <ecNumber evidence="4">3.6.1.22</ecNumber>
    </recommendedName>
</protein>
<dbReference type="RefSeq" id="WP_073824249.1">
    <property type="nucleotide sequence ID" value="NZ_MQVS01000005.1"/>
</dbReference>
<keyword evidence="6" id="KW-0378">Hydrolase</keyword>
<dbReference type="PROSITE" id="PS51462">
    <property type="entry name" value="NUDIX"/>
    <property type="match status" value="1"/>
</dbReference>
<dbReference type="STRING" id="52770.BSZ40_05935"/>
<dbReference type="OrthoDB" id="9791656at2"/>
<dbReference type="PANTHER" id="PTHR42904">
    <property type="entry name" value="NUDIX HYDROLASE, NUDC SUBFAMILY"/>
    <property type="match status" value="1"/>
</dbReference>
<dbReference type="InParanoid" id="A0A1Q5PW51"/>